<reference evidence="8 9" key="1">
    <citation type="submission" date="2022-06" db="EMBL/GenBank/DDBJ databases">
        <authorList>
            <person name="So Y."/>
        </authorList>
    </citation>
    <scope>NUCLEOTIDE SEQUENCE [LARGE SCALE GENOMIC DNA]</scope>
    <source>
        <strain evidence="8 9">STR3</strain>
    </source>
</reference>
<proteinExistence type="inferred from homology"/>
<dbReference type="EMBL" id="JANARS010000002">
    <property type="protein sequence ID" value="MCP3421496.1"/>
    <property type="molecule type" value="Genomic_DNA"/>
</dbReference>
<comment type="caution">
    <text evidence="8">The sequence shown here is derived from an EMBL/GenBank/DDBJ whole genome shotgun (WGS) entry which is preliminary data.</text>
</comment>
<evidence type="ECO:0000256" key="1">
    <source>
        <dbReference type="ARBA" id="ARBA00010759"/>
    </source>
</evidence>
<dbReference type="NCBIfam" id="TIGR00079">
    <property type="entry name" value="pept_deformyl"/>
    <property type="match status" value="1"/>
</dbReference>
<gene>
    <name evidence="6 8" type="primary">def</name>
    <name evidence="8" type="ORF">NCI01_06785</name>
</gene>
<dbReference type="Proteomes" id="UP001204524">
    <property type="component" value="Unassembled WGS sequence"/>
</dbReference>
<dbReference type="PRINTS" id="PR01576">
    <property type="entry name" value="PDEFORMYLASE"/>
</dbReference>
<comment type="catalytic activity">
    <reaction evidence="6">
        <text>N-terminal N-formyl-L-methionyl-[peptide] + H2O = N-terminal L-methionyl-[peptide] + formate</text>
        <dbReference type="Rhea" id="RHEA:24420"/>
        <dbReference type="Rhea" id="RHEA-COMP:10639"/>
        <dbReference type="Rhea" id="RHEA-COMP:10640"/>
        <dbReference type="ChEBI" id="CHEBI:15377"/>
        <dbReference type="ChEBI" id="CHEBI:15740"/>
        <dbReference type="ChEBI" id="CHEBI:49298"/>
        <dbReference type="ChEBI" id="CHEBI:64731"/>
        <dbReference type="EC" id="3.5.1.88"/>
    </reaction>
</comment>
<keyword evidence="3 6" id="KW-0378">Hydrolase</keyword>
<keyword evidence="5 6" id="KW-0408">Iron</keyword>
<evidence type="ECO:0000256" key="3">
    <source>
        <dbReference type="ARBA" id="ARBA00022801"/>
    </source>
</evidence>
<feature type="region of interest" description="Disordered" evidence="7">
    <location>
        <begin position="1"/>
        <end position="32"/>
    </location>
</feature>
<comment type="function">
    <text evidence="6">Removes the formyl group from the N-terminal Met of newly synthesized proteins. Requires at least a dipeptide for an efficient rate of reaction. N-terminal L-methionine is a prerequisite for activity but the enzyme has broad specificity at other positions.</text>
</comment>
<accession>A0ABT1KW75</accession>
<dbReference type="HAMAP" id="MF_00163">
    <property type="entry name" value="Pep_deformylase"/>
    <property type="match status" value="1"/>
</dbReference>
<feature type="region of interest" description="Disordered" evidence="7">
    <location>
        <begin position="191"/>
        <end position="216"/>
    </location>
</feature>
<evidence type="ECO:0000256" key="2">
    <source>
        <dbReference type="ARBA" id="ARBA00022723"/>
    </source>
</evidence>
<dbReference type="InterPro" id="IPR023635">
    <property type="entry name" value="Peptide_deformylase"/>
</dbReference>
<dbReference type="NCBIfam" id="NF001159">
    <property type="entry name" value="PRK00150.1-3"/>
    <property type="match status" value="1"/>
</dbReference>
<evidence type="ECO:0000256" key="7">
    <source>
        <dbReference type="SAM" id="MobiDB-lite"/>
    </source>
</evidence>
<dbReference type="PANTHER" id="PTHR10458">
    <property type="entry name" value="PEPTIDE DEFORMYLASE"/>
    <property type="match status" value="1"/>
</dbReference>
<protein>
    <recommendedName>
        <fullName evidence="6">Peptide deformylase</fullName>
        <shortName evidence="6">PDF</shortName>
        <ecNumber evidence="6">3.5.1.88</ecNumber>
    </recommendedName>
    <alternativeName>
        <fullName evidence="6">Polypeptide deformylase</fullName>
    </alternativeName>
</protein>
<feature type="binding site" evidence="6">
    <location>
        <position position="124"/>
    </location>
    <ligand>
        <name>Fe cation</name>
        <dbReference type="ChEBI" id="CHEBI:24875"/>
    </ligand>
</feature>
<keyword evidence="4 6" id="KW-0648">Protein biosynthesis</keyword>
<dbReference type="GO" id="GO:0042586">
    <property type="term" value="F:peptide deformylase activity"/>
    <property type="evidence" value="ECO:0007669"/>
    <property type="project" value="UniProtKB-EC"/>
</dbReference>
<feature type="binding site" evidence="6">
    <location>
        <position position="170"/>
    </location>
    <ligand>
        <name>Fe cation</name>
        <dbReference type="ChEBI" id="CHEBI:24875"/>
    </ligand>
</feature>
<evidence type="ECO:0000256" key="6">
    <source>
        <dbReference type="HAMAP-Rule" id="MF_00163"/>
    </source>
</evidence>
<dbReference type="CDD" id="cd00487">
    <property type="entry name" value="Pep_deformylase"/>
    <property type="match status" value="1"/>
</dbReference>
<dbReference type="EC" id="3.5.1.88" evidence="6"/>
<sequence>MPDEQPTDDQTGTDPGVRAPHGPLPEGGTVRPITRWGTPVMHRPQAAVTSYDDALAALAADMVATMYAAEGVGLAACQVGEDVAMFVFDCPDDEGVRTVGVVCNPVLTLPEGKDRRLEDDDEGCLSFPGSFEPCPRPDWARVDGQGLDGEPVSFEGDGLLARCLQHETDHTLGTVFGDRLSAKARKRLGKKHDAAAEDYPLSWPADAADPAETAAG</sequence>
<comment type="cofactor">
    <cofactor evidence="6">
        <name>Fe(2+)</name>
        <dbReference type="ChEBI" id="CHEBI:29033"/>
    </cofactor>
    <text evidence="6">Binds 1 Fe(2+) ion.</text>
</comment>
<dbReference type="Gene3D" id="3.90.45.10">
    <property type="entry name" value="Peptide deformylase"/>
    <property type="match status" value="1"/>
</dbReference>
<evidence type="ECO:0000313" key="8">
    <source>
        <dbReference type="EMBL" id="MCP3421496.1"/>
    </source>
</evidence>
<keyword evidence="2 6" id="KW-0479">Metal-binding</keyword>
<feature type="compositionally biased region" description="Low complexity" evidence="7">
    <location>
        <begin position="204"/>
        <end position="216"/>
    </location>
</feature>
<dbReference type="SUPFAM" id="SSF56420">
    <property type="entry name" value="Peptide deformylase"/>
    <property type="match status" value="1"/>
</dbReference>
<name>A0ABT1KW75_9ACTN</name>
<organism evidence="8 9">
    <name type="scientific">Nocardioides pinisoli</name>
    <dbReference type="NCBI Taxonomy" id="2950279"/>
    <lineage>
        <taxon>Bacteria</taxon>
        <taxon>Bacillati</taxon>
        <taxon>Actinomycetota</taxon>
        <taxon>Actinomycetes</taxon>
        <taxon>Propionibacteriales</taxon>
        <taxon>Nocardioidaceae</taxon>
        <taxon>Nocardioides</taxon>
    </lineage>
</organism>
<dbReference type="Pfam" id="PF01327">
    <property type="entry name" value="Pep_deformylase"/>
    <property type="match status" value="1"/>
</dbReference>
<feature type="active site" evidence="6">
    <location>
        <position position="167"/>
    </location>
</feature>
<evidence type="ECO:0000313" key="9">
    <source>
        <dbReference type="Proteomes" id="UP001204524"/>
    </source>
</evidence>
<evidence type="ECO:0000256" key="4">
    <source>
        <dbReference type="ARBA" id="ARBA00022917"/>
    </source>
</evidence>
<evidence type="ECO:0000256" key="5">
    <source>
        <dbReference type="ARBA" id="ARBA00023004"/>
    </source>
</evidence>
<dbReference type="PANTHER" id="PTHR10458:SF2">
    <property type="entry name" value="PEPTIDE DEFORMYLASE, MITOCHONDRIAL"/>
    <property type="match status" value="1"/>
</dbReference>
<feature type="binding site" evidence="6">
    <location>
        <position position="166"/>
    </location>
    <ligand>
        <name>Fe cation</name>
        <dbReference type="ChEBI" id="CHEBI:24875"/>
    </ligand>
</feature>
<comment type="similarity">
    <text evidence="1 6">Belongs to the polypeptide deformylase family.</text>
</comment>
<dbReference type="RefSeq" id="WP_254180706.1">
    <property type="nucleotide sequence ID" value="NZ_JANARS010000002.1"/>
</dbReference>
<dbReference type="InterPro" id="IPR036821">
    <property type="entry name" value="Peptide_deformylase_sf"/>
</dbReference>
<keyword evidence="9" id="KW-1185">Reference proteome</keyword>